<evidence type="ECO:0000313" key="9">
    <source>
        <dbReference type="Proteomes" id="UP001596472"/>
    </source>
</evidence>
<accession>A0ABW2L3K0</accession>
<dbReference type="InterPro" id="IPR036909">
    <property type="entry name" value="Cyt_c-like_dom_sf"/>
</dbReference>
<dbReference type="InterPro" id="IPR051459">
    <property type="entry name" value="Cytochrome_c-type_DH"/>
</dbReference>
<feature type="domain" description="Cytochrome c" evidence="7">
    <location>
        <begin position="100"/>
        <end position="186"/>
    </location>
</feature>
<name>A0ABW2L3K0_9BACT</name>
<protein>
    <submittedName>
        <fullName evidence="8">C-type cytochrome</fullName>
    </submittedName>
</protein>
<evidence type="ECO:0000256" key="1">
    <source>
        <dbReference type="ARBA" id="ARBA00022617"/>
    </source>
</evidence>
<gene>
    <name evidence="8" type="ORF">ACFQY0_01665</name>
</gene>
<comment type="caution">
    <text evidence="8">The sequence shown here is derived from an EMBL/GenBank/DDBJ whole genome shotgun (WGS) entry which is preliminary data.</text>
</comment>
<dbReference type="InterPro" id="IPR009056">
    <property type="entry name" value="Cyt_c-like_dom"/>
</dbReference>
<dbReference type="PANTHER" id="PTHR35008:SF8">
    <property type="entry name" value="ALCOHOL DEHYDROGENASE CYTOCHROME C SUBUNIT"/>
    <property type="match status" value="1"/>
</dbReference>
<evidence type="ECO:0000256" key="6">
    <source>
        <dbReference type="SAM" id="Phobius"/>
    </source>
</evidence>
<dbReference type="PANTHER" id="PTHR35008">
    <property type="entry name" value="BLL4482 PROTEIN-RELATED"/>
    <property type="match status" value="1"/>
</dbReference>
<keyword evidence="2 4" id="KW-0479">Metal-binding</keyword>
<evidence type="ECO:0000313" key="8">
    <source>
        <dbReference type="EMBL" id="MFC7335869.1"/>
    </source>
</evidence>
<evidence type="ECO:0000256" key="5">
    <source>
        <dbReference type="SAM" id="MobiDB-lite"/>
    </source>
</evidence>
<keyword evidence="6" id="KW-0472">Membrane</keyword>
<feature type="region of interest" description="Disordered" evidence="5">
    <location>
        <begin position="210"/>
        <end position="254"/>
    </location>
</feature>
<keyword evidence="6" id="KW-0812">Transmembrane</keyword>
<feature type="transmembrane region" description="Helical" evidence="6">
    <location>
        <begin position="43"/>
        <end position="62"/>
    </location>
</feature>
<reference evidence="9" key="1">
    <citation type="journal article" date="2019" name="Int. J. Syst. Evol. Microbiol.">
        <title>The Global Catalogue of Microorganisms (GCM) 10K type strain sequencing project: providing services to taxonomists for standard genome sequencing and annotation.</title>
        <authorList>
            <consortium name="The Broad Institute Genomics Platform"/>
            <consortium name="The Broad Institute Genome Sequencing Center for Infectious Disease"/>
            <person name="Wu L."/>
            <person name="Ma J."/>
        </authorList>
    </citation>
    <scope>NUCLEOTIDE SEQUENCE [LARGE SCALE GENOMIC DNA]</scope>
    <source>
        <strain evidence="9">CGMCC 4.1467</strain>
    </source>
</reference>
<dbReference type="RefSeq" id="WP_379708408.1">
    <property type="nucleotide sequence ID" value="NZ_JBHTBS010000001.1"/>
</dbReference>
<organism evidence="8 9">
    <name type="scientific">Haloferula chungangensis</name>
    <dbReference type="NCBI Taxonomy" id="1048331"/>
    <lineage>
        <taxon>Bacteria</taxon>
        <taxon>Pseudomonadati</taxon>
        <taxon>Verrucomicrobiota</taxon>
        <taxon>Verrucomicrobiia</taxon>
        <taxon>Verrucomicrobiales</taxon>
        <taxon>Verrucomicrobiaceae</taxon>
        <taxon>Haloferula</taxon>
    </lineage>
</organism>
<dbReference type="EMBL" id="JBHTBS010000001">
    <property type="protein sequence ID" value="MFC7335869.1"/>
    <property type="molecule type" value="Genomic_DNA"/>
</dbReference>
<dbReference type="PROSITE" id="PS51007">
    <property type="entry name" value="CYTC"/>
    <property type="match status" value="1"/>
</dbReference>
<dbReference type="Pfam" id="PF00034">
    <property type="entry name" value="Cytochrom_C"/>
    <property type="match status" value="1"/>
</dbReference>
<evidence type="ECO:0000256" key="3">
    <source>
        <dbReference type="ARBA" id="ARBA00023004"/>
    </source>
</evidence>
<proteinExistence type="predicted"/>
<keyword evidence="9" id="KW-1185">Reference proteome</keyword>
<evidence type="ECO:0000256" key="2">
    <source>
        <dbReference type="ARBA" id="ARBA00022723"/>
    </source>
</evidence>
<dbReference type="Gene3D" id="1.10.760.10">
    <property type="entry name" value="Cytochrome c-like domain"/>
    <property type="match status" value="1"/>
</dbReference>
<evidence type="ECO:0000256" key="4">
    <source>
        <dbReference type="PROSITE-ProRule" id="PRU00433"/>
    </source>
</evidence>
<dbReference type="Proteomes" id="UP001596472">
    <property type="component" value="Unassembled WGS sequence"/>
</dbReference>
<sequence>MQDSNKPDLDESLNVTTSHDPMLREAAAVVREKHVDEGGKEPMSLWIFGACAAVALVAGGALGKAGTFFNYDETVRPGYVRQTLDTDDGGALPPVPALKAYMTKGEKIYGKCIGCHAPDGKGGGAFPALASSEWALGDTEKFAMIVLNGLSGPSSTGKTWGVMPAQGVGMSPTDLAAVMTYVRNSFGNSTGDVVTTEMAAEAMKISEARANPGSPVTADELSADHAKALPGEPIDPAAMVDPVTLAPAETAAAE</sequence>
<keyword evidence="3 4" id="KW-0408">Iron</keyword>
<evidence type="ECO:0000259" key="7">
    <source>
        <dbReference type="PROSITE" id="PS51007"/>
    </source>
</evidence>
<dbReference type="SUPFAM" id="SSF46626">
    <property type="entry name" value="Cytochrome c"/>
    <property type="match status" value="1"/>
</dbReference>
<keyword evidence="6" id="KW-1133">Transmembrane helix</keyword>
<keyword evidence="1 4" id="KW-0349">Heme</keyword>